<gene>
    <name evidence="1" type="ORF">E2C01_036177</name>
</gene>
<protein>
    <submittedName>
        <fullName evidence="1">Uncharacterized protein</fullName>
    </submittedName>
</protein>
<dbReference type="AlphaFoldDB" id="A0A5B7FDI3"/>
<dbReference type="Proteomes" id="UP000324222">
    <property type="component" value="Unassembled WGS sequence"/>
</dbReference>
<sequence>MSGRGGCGGDVKVFGGVDYDCGDGGGNNDGLGGDDYDGSVGSGGGSDGDGVGMPVSGFWIGGTRGGKAAASSHIYIFSDFQFSPRVSLRCAFRFGRRREPSHLLCCIIHGDHKHLHIHRSALSYEAPRSSLREFYTPRRLRGEAQQ</sequence>
<organism evidence="1 2">
    <name type="scientific">Portunus trituberculatus</name>
    <name type="common">Swimming crab</name>
    <name type="synonym">Neptunus trituberculatus</name>
    <dbReference type="NCBI Taxonomy" id="210409"/>
    <lineage>
        <taxon>Eukaryota</taxon>
        <taxon>Metazoa</taxon>
        <taxon>Ecdysozoa</taxon>
        <taxon>Arthropoda</taxon>
        <taxon>Crustacea</taxon>
        <taxon>Multicrustacea</taxon>
        <taxon>Malacostraca</taxon>
        <taxon>Eumalacostraca</taxon>
        <taxon>Eucarida</taxon>
        <taxon>Decapoda</taxon>
        <taxon>Pleocyemata</taxon>
        <taxon>Brachyura</taxon>
        <taxon>Eubrachyura</taxon>
        <taxon>Portunoidea</taxon>
        <taxon>Portunidae</taxon>
        <taxon>Portuninae</taxon>
        <taxon>Portunus</taxon>
    </lineage>
</organism>
<reference evidence="1 2" key="1">
    <citation type="submission" date="2019-05" db="EMBL/GenBank/DDBJ databases">
        <title>Another draft genome of Portunus trituberculatus and its Hox gene families provides insights of decapod evolution.</title>
        <authorList>
            <person name="Jeong J.-H."/>
            <person name="Song I."/>
            <person name="Kim S."/>
            <person name="Choi T."/>
            <person name="Kim D."/>
            <person name="Ryu S."/>
            <person name="Kim W."/>
        </authorList>
    </citation>
    <scope>NUCLEOTIDE SEQUENCE [LARGE SCALE GENOMIC DNA]</scope>
    <source>
        <tissue evidence="1">Muscle</tissue>
    </source>
</reference>
<comment type="caution">
    <text evidence="1">The sequence shown here is derived from an EMBL/GenBank/DDBJ whole genome shotgun (WGS) entry which is preliminary data.</text>
</comment>
<accession>A0A5B7FDI3</accession>
<evidence type="ECO:0000313" key="1">
    <source>
        <dbReference type="EMBL" id="MPC42554.1"/>
    </source>
</evidence>
<evidence type="ECO:0000313" key="2">
    <source>
        <dbReference type="Proteomes" id="UP000324222"/>
    </source>
</evidence>
<dbReference type="EMBL" id="VSRR010005481">
    <property type="protein sequence ID" value="MPC42554.1"/>
    <property type="molecule type" value="Genomic_DNA"/>
</dbReference>
<proteinExistence type="predicted"/>
<name>A0A5B7FDI3_PORTR</name>
<keyword evidence="2" id="KW-1185">Reference proteome</keyword>